<dbReference type="InterPro" id="IPR020471">
    <property type="entry name" value="AKR"/>
</dbReference>
<feature type="domain" description="NADP-dependent oxidoreductase" evidence="7">
    <location>
        <begin position="22"/>
        <end position="289"/>
    </location>
</feature>
<dbReference type="InterPro" id="IPR018170">
    <property type="entry name" value="Aldo/ket_reductase_CS"/>
</dbReference>
<dbReference type="AlphaFoldDB" id="A0A7H9HXP4"/>
<dbReference type="PIRSF" id="PIRSF000097">
    <property type="entry name" value="AKR"/>
    <property type="match status" value="1"/>
</dbReference>
<reference evidence="8 9" key="1">
    <citation type="submission" date="2020-06" db="EMBL/GenBank/DDBJ databases">
        <title>The yeast mating-type switching endonuclease HO is a domesticated member of an unorthodox homing genetic element family.</title>
        <authorList>
            <person name="Coughlan A.Y."/>
            <person name="Lombardi L."/>
            <person name="Braun-Galleani S."/>
            <person name="Martos A.R."/>
            <person name="Galeote V."/>
            <person name="Bigey F."/>
            <person name="Dequin S."/>
            <person name="Byrne K.P."/>
            <person name="Wolfe K.H."/>
        </authorList>
    </citation>
    <scope>NUCLEOTIDE SEQUENCE [LARGE SCALE GENOMIC DNA]</scope>
    <source>
        <strain evidence="8 9">CBS2947</strain>
    </source>
</reference>
<keyword evidence="9" id="KW-1185">Reference proteome</keyword>
<dbReference type="PRINTS" id="PR00069">
    <property type="entry name" value="ALDKETRDTASE"/>
</dbReference>
<protein>
    <recommendedName>
        <fullName evidence="7">NADP-dependent oxidoreductase domain-containing protein</fullName>
    </recommendedName>
</protein>
<dbReference type="PROSITE" id="PS00062">
    <property type="entry name" value="ALDOKETO_REDUCTASE_2"/>
    <property type="match status" value="1"/>
</dbReference>
<feature type="site" description="Lowers pKa of active site Tyr" evidence="6">
    <location>
        <position position="89"/>
    </location>
</feature>
<dbReference type="Pfam" id="PF00248">
    <property type="entry name" value="Aldo_ket_red"/>
    <property type="match status" value="1"/>
</dbReference>
<sequence length="312" mass="35868">MTTKQQFVTLNNGNKIPAVGIIGTGTEWFKKQGQEEVISPELIEQIKYALSLPGIILIDAAECYNTYVEVGKALQQSNKSRDQIFISDKFSPQANDNRTVSESFERGLARMGVDYVDLYLIHCPFINREGYTLEDAWRELETLYESGKAKNIGVSNFRVSDLQKILESGKVKPQVNQIEFHPFLQDQTPGIFQFCQQHEIQLEAYSPLAPLQRKTQELQTPEGAPFYRYVEQLASKYKKSEALILLRWVTKRQVIPVTTSSKPERVKDAHENLFTFDLTDQEVDQITSLGLQHKPLRLYWNEVYSDYDSQSQ</sequence>
<name>A0A7H9HXP4_9SACH</name>
<dbReference type="Proteomes" id="UP000510647">
    <property type="component" value="Chromosome 6"/>
</dbReference>
<gene>
    <name evidence="8" type="ORF">HG537_0F03380</name>
</gene>
<comment type="similarity">
    <text evidence="1">Belongs to the aldo/keto reductase family.</text>
</comment>
<evidence type="ECO:0000259" key="7">
    <source>
        <dbReference type="Pfam" id="PF00248"/>
    </source>
</evidence>
<feature type="active site" description="Proton donor" evidence="4">
    <location>
        <position position="64"/>
    </location>
</feature>
<dbReference type="CDD" id="cd19120">
    <property type="entry name" value="AKR_AKR3C2-3"/>
    <property type="match status" value="1"/>
</dbReference>
<dbReference type="InterPro" id="IPR023210">
    <property type="entry name" value="NADP_OxRdtase_dom"/>
</dbReference>
<feature type="binding site" evidence="5">
    <location>
        <position position="122"/>
    </location>
    <ligand>
        <name>substrate</name>
    </ligand>
</feature>
<evidence type="ECO:0000256" key="1">
    <source>
        <dbReference type="ARBA" id="ARBA00007905"/>
    </source>
</evidence>
<dbReference type="FunFam" id="3.20.20.100:FF:000002">
    <property type="entry name" value="2,5-diketo-D-gluconic acid reductase A"/>
    <property type="match status" value="1"/>
</dbReference>
<organism evidence="8 9">
    <name type="scientific">Torulaspora globosa</name>
    <dbReference type="NCBI Taxonomy" id="48254"/>
    <lineage>
        <taxon>Eukaryota</taxon>
        <taxon>Fungi</taxon>
        <taxon>Dikarya</taxon>
        <taxon>Ascomycota</taxon>
        <taxon>Saccharomycotina</taxon>
        <taxon>Saccharomycetes</taxon>
        <taxon>Saccharomycetales</taxon>
        <taxon>Saccharomycetaceae</taxon>
        <taxon>Torulaspora</taxon>
    </lineage>
</organism>
<evidence type="ECO:0000256" key="4">
    <source>
        <dbReference type="PIRSR" id="PIRSR000097-1"/>
    </source>
</evidence>
<dbReference type="Gene3D" id="3.20.20.100">
    <property type="entry name" value="NADP-dependent oxidoreductase domain"/>
    <property type="match status" value="1"/>
</dbReference>
<dbReference type="InterPro" id="IPR044494">
    <property type="entry name" value="AKR3C2/3"/>
</dbReference>
<evidence type="ECO:0000256" key="5">
    <source>
        <dbReference type="PIRSR" id="PIRSR000097-2"/>
    </source>
</evidence>
<evidence type="ECO:0000313" key="8">
    <source>
        <dbReference type="EMBL" id="QLQ81577.1"/>
    </source>
</evidence>
<dbReference type="GO" id="GO:0016616">
    <property type="term" value="F:oxidoreductase activity, acting on the CH-OH group of donors, NAD or NADP as acceptor"/>
    <property type="evidence" value="ECO:0007669"/>
    <property type="project" value="UniProtKB-ARBA"/>
</dbReference>
<dbReference type="SUPFAM" id="SSF51430">
    <property type="entry name" value="NAD(P)-linked oxidoreductase"/>
    <property type="match status" value="1"/>
</dbReference>
<dbReference type="EMBL" id="CP059272">
    <property type="protein sequence ID" value="QLQ81577.1"/>
    <property type="molecule type" value="Genomic_DNA"/>
</dbReference>
<dbReference type="GO" id="GO:0016652">
    <property type="term" value="F:oxidoreductase activity, acting on NAD(P)H as acceptor"/>
    <property type="evidence" value="ECO:0007669"/>
    <property type="project" value="InterPro"/>
</dbReference>
<dbReference type="PANTHER" id="PTHR43827">
    <property type="entry name" value="2,5-DIKETO-D-GLUCONIC ACID REDUCTASE"/>
    <property type="match status" value="1"/>
</dbReference>
<dbReference type="InterPro" id="IPR036812">
    <property type="entry name" value="NAD(P)_OxRdtase_dom_sf"/>
</dbReference>
<keyword evidence="3" id="KW-0560">Oxidoreductase</keyword>
<evidence type="ECO:0000256" key="6">
    <source>
        <dbReference type="PIRSR" id="PIRSR000097-3"/>
    </source>
</evidence>
<evidence type="ECO:0000256" key="3">
    <source>
        <dbReference type="ARBA" id="ARBA00023002"/>
    </source>
</evidence>
<proteinExistence type="inferred from homology"/>
<evidence type="ECO:0000256" key="2">
    <source>
        <dbReference type="ARBA" id="ARBA00022857"/>
    </source>
</evidence>
<evidence type="ECO:0000313" key="9">
    <source>
        <dbReference type="Proteomes" id="UP000510647"/>
    </source>
</evidence>
<dbReference type="PANTHER" id="PTHR43827:SF3">
    <property type="entry name" value="NADP-DEPENDENT OXIDOREDUCTASE DOMAIN-CONTAINING PROTEIN"/>
    <property type="match status" value="1"/>
</dbReference>
<dbReference type="OrthoDB" id="416253at2759"/>
<accession>A0A7H9HXP4</accession>
<keyword evidence="2" id="KW-0521">NADP</keyword>